<proteinExistence type="predicted"/>
<dbReference type="AlphaFoldDB" id="A0A804NKL5"/>
<dbReference type="EnsemblPlants" id="Zm00001eb167630_T001">
    <property type="protein sequence ID" value="Zm00001eb167630_P001"/>
    <property type="gene ID" value="Zm00001eb167630"/>
</dbReference>
<reference evidence="2" key="3">
    <citation type="submission" date="2021-05" db="UniProtKB">
        <authorList>
            <consortium name="EnsemblPlants"/>
        </authorList>
    </citation>
    <scope>IDENTIFICATION</scope>
    <source>
        <strain evidence="2">cv. B73</strain>
    </source>
</reference>
<sequence length="73" mass="8457">MEDIHSKKPTRRVISEINSNRQEQYQDAETKPMAFDTQKVKGQGSTQISHTVTWMYQDAETKLMAFDTQKVHG</sequence>
<name>A0A804NKL5_MAIZE</name>
<reference evidence="2" key="2">
    <citation type="submission" date="2019-07" db="EMBL/GenBank/DDBJ databases">
        <authorList>
            <person name="Seetharam A."/>
            <person name="Woodhouse M."/>
            <person name="Cannon E."/>
        </authorList>
    </citation>
    <scope>NUCLEOTIDE SEQUENCE [LARGE SCALE GENOMIC DNA]</scope>
    <source>
        <strain evidence="2">cv. B73</strain>
    </source>
</reference>
<evidence type="ECO:0000313" key="2">
    <source>
        <dbReference type="EnsemblPlants" id="Zm00001eb167630_P001"/>
    </source>
</evidence>
<keyword evidence="3" id="KW-1185">Reference proteome</keyword>
<evidence type="ECO:0000256" key="1">
    <source>
        <dbReference type="SAM" id="MobiDB-lite"/>
    </source>
</evidence>
<accession>A0A804NKL5</accession>
<dbReference type="Gramene" id="Zm00001eb167630_T001">
    <property type="protein sequence ID" value="Zm00001eb167630_P001"/>
    <property type="gene ID" value="Zm00001eb167630"/>
</dbReference>
<feature type="compositionally biased region" description="Polar residues" evidence="1">
    <location>
        <begin position="16"/>
        <end position="27"/>
    </location>
</feature>
<feature type="region of interest" description="Disordered" evidence="1">
    <location>
        <begin position="1"/>
        <end position="32"/>
    </location>
</feature>
<organism evidence="2 3">
    <name type="scientific">Zea mays</name>
    <name type="common">Maize</name>
    <dbReference type="NCBI Taxonomy" id="4577"/>
    <lineage>
        <taxon>Eukaryota</taxon>
        <taxon>Viridiplantae</taxon>
        <taxon>Streptophyta</taxon>
        <taxon>Embryophyta</taxon>
        <taxon>Tracheophyta</taxon>
        <taxon>Spermatophyta</taxon>
        <taxon>Magnoliopsida</taxon>
        <taxon>Liliopsida</taxon>
        <taxon>Poales</taxon>
        <taxon>Poaceae</taxon>
        <taxon>PACMAD clade</taxon>
        <taxon>Panicoideae</taxon>
        <taxon>Andropogonodae</taxon>
        <taxon>Andropogoneae</taxon>
        <taxon>Tripsacinae</taxon>
        <taxon>Zea</taxon>
    </lineage>
</organism>
<dbReference type="InParanoid" id="A0A804NKL5"/>
<dbReference type="Proteomes" id="UP000007305">
    <property type="component" value="Chromosome 4"/>
</dbReference>
<evidence type="ECO:0000313" key="3">
    <source>
        <dbReference type="Proteomes" id="UP000007305"/>
    </source>
</evidence>
<reference evidence="3" key="1">
    <citation type="journal article" date="2009" name="Science">
        <title>The B73 maize genome: complexity, diversity, and dynamics.</title>
        <authorList>
            <person name="Schnable P.S."/>
            <person name="Ware D."/>
            <person name="Fulton R.S."/>
            <person name="Stein J.C."/>
            <person name="Wei F."/>
            <person name="Pasternak S."/>
            <person name="Liang C."/>
            <person name="Zhang J."/>
            <person name="Fulton L."/>
            <person name="Graves T.A."/>
            <person name="Minx P."/>
            <person name="Reily A.D."/>
            <person name="Courtney L."/>
            <person name="Kruchowski S.S."/>
            <person name="Tomlinson C."/>
            <person name="Strong C."/>
            <person name="Delehaunty K."/>
            <person name="Fronick C."/>
            <person name="Courtney B."/>
            <person name="Rock S.M."/>
            <person name="Belter E."/>
            <person name="Du F."/>
            <person name="Kim K."/>
            <person name="Abbott R.M."/>
            <person name="Cotton M."/>
            <person name="Levy A."/>
            <person name="Marchetto P."/>
            <person name="Ochoa K."/>
            <person name="Jackson S.M."/>
            <person name="Gillam B."/>
            <person name="Chen W."/>
            <person name="Yan L."/>
            <person name="Higginbotham J."/>
            <person name="Cardenas M."/>
            <person name="Waligorski J."/>
            <person name="Applebaum E."/>
            <person name="Phelps L."/>
            <person name="Falcone J."/>
            <person name="Kanchi K."/>
            <person name="Thane T."/>
            <person name="Scimone A."/>
            <person name="Thane N."/>
            <person name="Henke J."/>
            <person name="Wang T."/>
            <person name="Ruppert J."/>
            <person name="Shah N."/>
            <person name="Rotter K."/>
            <person name="Hodges J."/>
            <person name="Ingenthron E."/>
            <person name="Cordes M."/>
            <person name="Kohlberg S."/>
            <person name="Sgro J."/>
            <person name="Delgado B."/>
            <person name="Mead K."/>
            <person name="Chinwalla A."/>
            <person name="Leonard S."/>
            <person name="Crouse K."/>
            <person name="Collura K."/>
            <person name="Kudrna D."/>
            <person name="Currie J."/>
            <person name="He R."/>
            <person name="Angelova A."/>
            <person name="Rajasekar S."/>
            <person name="Mueller T."/>
            <person name="Lomeli R."/>
            <person name="Scara G."/>
            <person name="Ko A."/>
            <person name="Delaney K."/>
            <person name="Wissotski M."/>
            <person name="Lopez G."/>
            <person name="Campos D."/>
            <person name="Braidotti M."/>
            <person name="Ashley E."/>
            <person name="Golser W."/>
            <person name="Kim H."/>
            <person name="Lee S."/>
            <person name="Lin J."/>
            <person name="Dujmic Z."/>
            <person name="Kim W."/>
            <person name="Talag J."/>
            <person name="Zuccolo A."/>
            <person name="Fan C."/>
            <person name="Sebastian A."/>
            <person name="Kramer M."/>
            <person name="Spiegel L."/>
            <person name="Nascimento L."/>
            <person name="Zutavern T."/>
            <person name="Miller B."/>
            <person name="Ambroise C."/>
            <person name="Muller S."/>
            <person name="Spooner W."/>
            <person name="Narechania A."/>
            <person name="Ren L."/>
            <person name="Wei S."/>
            <person name="Kumari S."/>
            <person name="Faga B."/>
            <person name="Levy M.J."/>
            <person name="McMahan L."/>
            <person name="Van Buren P."/>
            <person name="Vaughn M.W."/>
            <person name="Ying K."/>
            <person name="Yeh C.-T."/>
            <person name="Emrich S.J."/>
            <person name="Jia Y."/>
            <person name="Kalyanaraman A."/>
            <person name="Hsia A.-P."/>
            <person name="Barbazuk W.B."/>
            <person name="Baucom R.S."/>
            <person name="Brutnell T.P."/>
            <person name="Carpita N.C."/>
            <person name="Chaparro C."/>
            <person name="Chia J.-M."/>
            <person name="Deragon J.-M."/>
            <person name="Estill J.C."/>
            <person name="Fu Y."/>
            <person name="Jeddeloh J.A."/>
            <person name="Han Y."/>
            <person name="Lee H."/>
            <person name="Li P."/>
            <person name="Lisch D.R."/>
            <person name="Liu S."/>
            <person name="Liu Z."/>
            <person name="Nagel D.H."/>
            <person name="McCann M.C."/>
            <person name="SanMiguel P."/>
            <person name="Myers A.M."/>
            <person name="Nettleton D."/>
            <person name="Nguyen J."/>
            <person name="Penning B.W."/>
            <person name="Ponnala L."/>
            <person name="Schneider K.L."/>
            <person name="Schwartz D.C."/>
            <person name="Sharma A."/>
            <person name="Soderlund C."/>
            <person name="Springer N.M."/>
            <person name="Sun Q."/>
            <person name="Wang H."/>
            <person name="Waterman M."/>
            <person name="Westerman R."/>
            <person name="Wolfgruber T.K."/>
            <person name="Yang L."/>
            <person name="Yu Y."/>
            <person name="Zhang L."/>
            <person name="Zhou S."/>
            <person name="Zhu Q."/>
            <person name="Bennetzen J.L."/>
            <person name="Dawe R.K."/>
            <person name="Jiang J."/>
            <person name="Jiang N."/>
            <person name="Presting G.G."/>
            <person name="Wessler S.R."/>
            <person name="Aluru S."/>
            <person name="Martienssen R.A."/>
            <person name="Clifton S.W."/>
            <person name="McCombie W.R."/>
            <person name="Wing R.A."/>
            <person name="Wilson R.K."/>
        </authorList>
    </citation>
    <scope>NUCLEOTIDE SEQUENCE [LARGE SCALE GENOMIC DNA]</scope>
    <source>
        <strain evidence="3">cv. B73</strain>
    </source>
</reference>
<protein>
    <submittedName>
        <fullName evidence="2">Uncharacterized protein</fullName>
    </submittedName>
</protein>